<gene>
    <name evidence="2" type="ORF">KC717_03650</name>
</gene>
<keyword evidence="1" id="KW-0472">Membrane</keyword>
<keyword evidence="1" id="KW-0812">Transmembrane</keyword>
<evidence type="ECO:0000313" key="2">
    <source>
        <dbReference type="EMBL" id="MCA9385716.1"/>
    </source>
</evidence>
<feature type="transmembrane region" description="Helical" evidence="1">
    <location>
        <begin position="44"/>
        <end position="65"/>
    </location>
</feature>
<dbReference type="Proteomes" id="UP000754563">
    <property type="component" value="Unassembled WGS sequence"/>
</dbReference>
<dbReference type="InterPro" id="IPR024464">
    <property type="entry name" value="DUF2391"/>
</dbReference>
<evidence type="ECO:0000313" key="3">
    <source>
        <dbReference type="Proteomes" id="UP000754563"/>
    </source>
</evidence>
<dbReference type="Pfam" id="PF09622">
    <property type="entry name" value="DUF2391"/>
    <property type="match status" value="1"/>
</dbReference>
<comment type="caution">
    <text evidence="2">The sequence shown here is derived from an EMBL/GenBank/DDBJ whole genome shotgun (WGS) entry which is preliminary data.</text>
</comment>
<proteinExistence type="predicted"/>
<feature type="transmembrane region" description="Helical" evidence="1">
    <location>
        <begin position="77"/>
        <end position="97"/>
    </location>
</feature>
<name>A0A955L910_9BACT</name>
<sequence>MKNKELQSHKQTVRINGALKEMVTIIDDEGKIFHKFMMPHVSEFYLRDVLQVIIGSVLLAIPMTFSEELWIIAGELTTYEITMFVVVSVFFNGLFIYQNFYKGKLKRHIGECIKRVIFTYLFALLIATFFLSLIHQLPWDADPWTALARVVLVALPASLSGTLADSIK</sequence>
<reference evidence="2" key="1">
    <citation type="submission" date="2020-04" db="EMBL/GenBank/DDBJ databases">
        <authorList>
            <person name="Zhang T."/>
        </authorList>
    </citation>
    <scope>NUCLEOTIDE SEQUENCE</scope>
    <source>
        <strain evidence="2">HKST-UBA11</strain>
    </source>
</reference>
<accession>A0A955L910</accession>
<protein>
    <submittedName>
        <fullName evidence="2">DUF2391 family protein</fullName>
    </submittedName>
</protein>
<keyword evidence="1" id="KW-1133">Transmembrane helix</keyword>
<dbReference type="EMBL" id="JAGQLH010000039">
    <property type="protein sequence ID" value="MCA9385716.1"/>
    <property type="molecule type" value="Genomic_DNA"/>
</dbReference>
<feature type="transmembrane region" description="Helical" evidence="1">
    <location>
        <begin position="146"/>
        <end position="164"/>
    </location>
</feature>
<feature type="transmembrane region" description="Helical" evidence="1">
    <location>
        <begin position="117"/>
        <end position="134"/>
    </location>
</feature>
<reference evidence="2" key="2">
    <citation type="journal article" date="2021" name="Microbiome">
        <title>Successional dynamics and alternative stable states in a saline activated sludge microbial community over 9 years.</title>
        <authorList>
            <person name="Wang Y."/>
            <person name="Ye J."/>
            <person name="Ju F."/>
            <person name="Liu L."/>
            <person name="Boyd J.A."/>
            <person name="Deng Y."/>
            <person name="Parks D.H."/>
            <person name="Jiang X."/>
            <person name="Yin X."/>
            <person name="Woodcroft B.J."/>
            <person name="Tyson G.W."/>
            <person name="Hugenholtz P."/>
            <person name="Polz M.F."/>
            <person name="Zhang T."/>
        </authorList>
    </citation>
    <scope>NUCLEOTIDE SEQUENCE</scope>
    <source>
        <strain evidence="2">HKST-UBA11</strain>
    </source>
</reference>
<organism evidence="2 3">
    <name type="scientific">Candidatus Dojkabacteria bacterium</name>
    <dbReference type="NCBI Taxonomy" id="2099670"/>
    <lineage>
        <taxon>Bacteria</taxon>
        <taxon>Candidatus Dojkabacteria</taxon>
    </lineage>
</organism>
<evidence type="ECO:0000256" key="1">
    <source>
        <dbReference type="SAM" id="Phobius"/>
    </source>
</evidence>
<dbReference type="AlphaFoldDB" id="A0A955L910"/>